<dbReference type="PANTHER" id="PTHR34156">
    <property type="entry name" value="OUTER MEMBRANE PROTEIN-RELATED-RELATED"/>
    <property type="match status" value="1"/>
</dbReference>
<dbReference type="SUPFAM" id="SSF159871">
    <property type="entry name" value="YdgH-like"/>
    <property type="match status" value="1"/>
</dbReference>
<dbReference type="InterPro" id="IPR025543">
    <property type="entry name" value="Dodecin-like"/>
</dbReference>
<sequence>MKTTLTFAALSLASLLSFGAHAASPVTNQQAQEMNLQPLNQTITVSGIDGDQTNVRQVLSQKADAQGAGHYRVIENNRDDTFHVTAELYK</sequence>
<dbReference type="InterPro" id="IPR010854">
    <property type="entry name" value="YdgH/BhsA/McbA-like_dom"/>
</dbReference>
<evidence type="ECO:0000313" key="5">
    <source>
        <dbReference type="Proteomes" id="UP000072520"/>
    </source>
</evidence>
<dbReference type="InterPro" id="IPR036275">
    <property type="entry name" value="YdgH-like_sf"/>
</dbReference>
<proteinExistence type="predicted"/>
<feature type="domain" description="YdgH/BhsA/McbA-like" evidence="3">
    <location>
        <begin position="42"/>
        <end position="90"/>
    </location>
</feature>
<dbReference type="AlphaFoldDB" id="A0AB34V9A9"/>
<dbReference type="Gene3D" id="3.30.1660.10">
    <property type="entry name" value="Flavin-binding protein dodecin"/>
    <property type="match status" value="1"/>
</dbReference>
<feature type="signal peptide" evidence="2">
    <location>
        <begin position="1"/>
        <end position="22"/>
    </location>
</feature>
<dbReference type="GeneID" id="61252917"/>
<dbReference type="Proteomes" id="UP000072520">
    <property type="component" value="Unassembled WGS sequence"/>
</dbReference>
<keyword evidence="1 2" id="KW-0732">Signal</keyword>
<dbReference type="InterPro" id="IPR051096">
    <property type="entry name" value="BhsA/McbA_stress_biofilm_assoc"/>
</dbReference>
<name>A0AB34V9A9_9GAMM</name>
<protein>
    <submittedName>
        <fullName evidence="4">Membrane protein</fullName>
    </submittedName>
</protein>
<organism evidence="4 5">
    <name type="scientific">Pantoea stewartii</name>
    <dbReference type="NCBI Taxonomy" id="66269"/>
    <lineage>
        <taxon>Bacteria</taxon>
        <taxon>Pseudomonadati</taxon>
        <taxon>Pseudomonadota</taxon>
        <taxon>Gammaproteobacteria</taxon>
        <taxon>Enterobacterales</taxon>
        <taxon>Erwiniaceae</taxon>
        <taxon>Pantoea</taxon>
    </lineage>
</organism>
<gene>
    <name evidence="4" type="ORF">RSA13_21280</name>
</gene>
<feature type="chain" id="PRO_5044212387" evidence="2">
    <location>
        <begin position="23"/>
        <end position="90"/>
    </location>
</feature>
<evidence type="ECO:0000256" key="2">
    <source>
        <dbReference type="SAM" id="SignalP"/>
    </source>
</evidence>
<evidence type="ECO:0000256" key="1">
    <source>
        <dbReference type="ARBA" id="ARBA00022729"/>
    </source>
</evidence>
<reference evidence="4 5" key="1">
    <citation type="journal article" date="2016" name="Front. Microbiol.">
        <title>Genomic Resource of Rice Seed Associated Bacteria.</title>
        <authorList>
            <person name="Midha S."/>
            <person name="Bansal K."/>
            <person name="Sharma S."/>
            <person name="Kumar N."/>
            <person name="Patil P.P."/>
            <person name="Chaudhry V."/>
            <person name="Patil P.B."/>
        </authorList>
    </citation>
    <scope>NUCLEOTIDE SEQUENCE [LARGE SCALE GENOMIC DNA]</scope>
    <source>
        <strain evidence="4 5">RSA13</strain>
    </source>
</reference>
<evidence type="ECO:0000313" key="4">
    <source>
        <dbReference type="EMBL" id="KTS93144.1"/>
    </source>
</evidence>
<dbReference type="PANTHER" id="PTHR34156:SF5">
    <property type="entry name" value="OUTER MEMBRANE PROTEIN"/>
    <property type="match status" value="1"/>
</dbReference>
<accession>A0AB34V9A9</accession>
<dbReference type="RefSeq" id="WP_006120964.1">
    <property type="nucleotide sequence ID" value="NZ_CP046585.1"/>
</dbReference>
<dbReference type="Pfam" id="PF07338">
    <property type="entry name" value="YdgH_BhsA-like"/>
    <property type="match status" value="1"/>
</dbReference>
<evidence type="ECO:0000259" key="3">
    <source>
        <dbReference type="Pfam" id="PF07338"/>
    </source>
</evidence>
<comment type="caution">
    <text evidence="4">The sequence shown here is derived from an EMBL/GenBank/DDBJ whole genome shotgun (WGS) entry which is preliminary data.</text>
</comment>
<dbReference type="EMBL" id="LDSI01000036">
    <property type="protein sequence ID" value="KTS93144.1"/>
    <property type="molecule type" value="Genomic_DNA"/>
</dbReference>